<proteinExistence type="predicted"/>
<dbReference type="InterPro" id="IPR012373">
    <property type="entry name" value="Ferrdict_sens_TM"/>
</dbReference>
<feature type="domain" description="Protein FecR C-terminal" evidence="2">
    <location>
        <begin position="232"/>
        <end position="304"/>
    </location>
</feature>
<dbReference type="Pfam" id="PF16344">
    <property type="entry name" value="FecR_C"/>
    <property type="match status" value="1"/>
</dbReference>
<keyword evidence="4" id="KW-1185">Reference proteome</keyword>
<evidence type="ECO:0000259" key="2">
    <source>
        <dbReference type="Pfam" id="PF16344"/>
    </source>
</evidence>
<dbReference type="Proteomes" id="UP000005938">
    <property type="component" value="Unassembled WGS sequence"/>
</dbReference>
<dbReference type="PIRSF" id="PIRSF018266">
    <property type="entry name" value="FecR"/>
    <property type="match status" value="1"/>
</dbReference>
<dbReference type="GO" id="GO:0016989">
    <property type="term" value="F:sigma factor antagonist activity"/>
    <property type="evidence" value="ECO:0007669"/>
    <property type="project" value="TreeGrafter"/>
</dbReference>
<organism evidence="3 4">
    <name type="scientific">Imtechella halotolerans K1</name>
    <dbReference type="NCBI Taxonomy" id="946077"/>
    <lineage>
        <taxon>Bacteria</taxon>
        <taxon>Pseudomonadati</taxon>
        <taxon>Bacteroidota</taxon>
        <taxon>Flavobacteriia</taxon>
        <taxon>Flavobacteriales</taxon>
        <taxon>Flavobacteriaceae</taxon>
        <taxon>Imtechella</taxon>
    </lineage>
</organism>
<dbReference type="OrthoDB" id="934696at2"/>
<evidence type="ECO:0000313" key="3">
    <source>
        <dbReference type="EMBL" id="EID72744.1"/>
    </source>
</evidence>
<dbReference type="InterPro" id="IPR006860">
    <property type="entry name" value="FecR"/>
</dbReference>
<dbReference type="PANTHER" id="PTHR30273">
    <property type="entry name" value="PERIPLASMIC SIGNAL SENSOR AND SIGMA FACTOR ACTIVATOR FECR-RELATED"/>
    <property type="match status" value="1"/>
</dbReference>
<reference evidence="3 4" key="1">
    <citation type="journal article" date="2012" name="J. Bacteriol.">
        <title>Genome Sequence of the Halotolerant Bacterium Imtechella halotolerans K1T.</title>
        <authorList>
            <person name="Kumar S."/>
            <person name="Vikram S."/>
            <person name="Subramanian S."/>
            <person name="Raghava G.P."/>
            <person name="Pinnaka A.K."/>
        </authorList>
    </citation>
    <scope>NUCLEOTIDE SEQUENCE [LARGE SCALE GENOMIC DNA]</scope>
    <source>
        <strain evidence="3 4">K1</strain>
    </source>
</reference>
<dbReference type="Pfam" id="PF04773">
    <property type="entry name" value="FecR"/>
    <property type="match status" value="1"/>
</dbReference>
<dbReference type="eggNOG" id="COG3712">
    <property type="taxonomic scope" value="Bacteria"/>
</dbReference>
<dbReference type="AlphaFoldDB" id="I0W8M8"/>
<dbReference type="STRING" id="946077.W5A_11464"/>
<dbReference type="Gene3D" id="2.60.120.1440">
    <property type="match status" value="1"/>
</dbReference>
<comment type="caution">
    <text evidence="3">The sequence shown here is derived from an EMBL/GenBank/DDBJ whole genome shotgun (WGS) entry which is preliminary data.</text>
</comment>
<dbReference type="EMBL" id="AJJU01000034">
    <property type="protein sequence ID" value="EID72744.1"/>
    <property type="molecule type" value="Genomic_DNA"/>
</dbReference>
<dbReference type="InterPro" id="IPR032508">
    <property type="entry name" value="FecR_C"/>
</dbReference>
<sequence>MKEAHFKTLLKKYQEGKATASDKEHIRFFENQLKKKNANQIFTNDQHKEELKSSIIGVINRKISKPSFYWSKIAAILVLLLGVHLYRQYVSHSNTLYNEVTSGPEVKYYILPDSTQVWLNKSSKLQFANHFNETRDVILEGEAFFMVKKDQNHPFKVRFEGNELEVTGTQFTVNSKKTKQEVAIKEGSVTVTTTALEAYDLKVNNVLKITGQSSVKSIEEFPRSGYWSQGALLFNNMPMHQVLEIVSKRFGQTIRIENIDKGQLGLRISAKFTEDISVFDLLNSLTHITPFTYELNIERQELIIK</sequence>
<accession>I0W8M8</accession>
<name>I0W8M8_9FLAO</name>
<evidence type="ECO:0000313" key="4">
    <source>
        <dbReference type="Proteomes" id="UP000005938"/>
    </source>
</evidence>
<dbReference type="Gene3D" id="3.55.50.30">
    <property type="match status" value="1"/>
</dbReference>
<protein>
    <submittedName>
        <fullName evidence="3">Anti-sigma factor</fullName>
    </submittedName>
</protein>
<dbReference type="PANTHER" id="PTHR30273:SF2">
    <property type="entry name" value="PROTEIN FECR"/>
    <property type="match status" value="1"/>
</dbReference>
<gene>
    <name evidence="3" type="ORF">W5A_11464</name>
</gene>
<evidence type="ECO:0000259" key="1">
    <source>
        <dbReference type="Pfam" id="PF04773"/>
    </source>
</evidence>
<dbReference type="RefSeq" id="WP_008240766.1">
    <property type="nucleotide sequence ID" value="NZ_AJJU01000034.1"/>
</dbReference>
<feature type="domain" description="FecR protein" evidence="1">
    <location>
        <begin position="109"/>
        <end position="189"/>
    </location>
</feature>